<sequence>MASDMHRNAHILSNKLEHSHTVTYTNPSPQPQNSRKRKYENDEGSIKVTRCISPKKRKTDCAMSAGRPVSEYNVDHDRAETQPSQIASPVKEVENTMAAKTKALKKTKARIVPPTIPPTAAFNHPLPGKVAPFYQPWPAPTQPFATKTQNTPVNWDYIKAQKPKLSDKSIHAWNARQSWNLGTPPTWNEVVIVLKAQGDGDCSTEEGARKRFMRAALALYEVTGVYWRYTPAGLSAYGVPKLDDWPVENDEDEEMSENVNEESELDANDAHTNHRGERRRGRPGKSGGVNRVQVLPHIPMDQVDGEPDGNDDTDIELARHREWRKLIKPIDTIEFVLEPPDMDTDCNDRCEECCRVGWCYDRLCRDSLDCCKICCVGEDGCDCPCIHSHTWQRPEHSAERWREHLKKHGAPFGCPERSHQPIVTRDVERHLIQPHCLRRLNETNLVRVQARTFDIFTSFLAPEKRNNLPKKPMILDSWRIEEDSEELAHGYMDIAAELTLGDLLRVYCCSQALTCSHVTNAIIDHIFLLISDGQKRKAEQSDHNTNSVFRSLLLDFKIEDINYVFSNTHNDDPIRILLDIISYKKKEGEEKILPDERKYHPEFMKYFSPKKEVRIYRAVSSWLVGRALDAE</sequence>
<evidence type="ECO:0000313" key="2">
    <source>
        <dbReference type="EMBL" id="KAF2641770.1"/>
    </source>
</evidence>
<feature type="compositionally biased region" description="Polar residues" evidence="1">
    <location>
        <begin position="21"/>
        <end position="33"/>
    </location>
</feature>
<proteinExistence type="predicted"/>
<dbReference type="OrthoDB" id="3791649at2759"/>
<protein>
    <submittedName>
        <fullName evidence="2">Uncharacterized protein</fullName>
    </submittedName>
</protein>
<evidence type="ECO:0000313" key="3">
    <source>
        <dbReference type="Proteomes" id="UP000799753"/>
    </source>
</evidence>
<dbReference type="EMBL" id="MU006782">
    <property type="protein sequence ID" value="KAF2641770.1"/>
    <property type="molecule type" value="Genomic_DNA"/>
</dbReference>
<feature type="compositionally biased region" description="Acidic residues" evidence="1">
    <location>
        <begin position="303"/>
        <end position="312"/>
    </location>
</feature>
<organism evidence="2 3">
    <name type="scientific">Massarina eburnea CBS 473.64</name>
    <dbReference type="NCBI Taxonomy" id="1395130"/>
    <lineage>
        <taxon>Eukaryota</taxon>
        <taxon>Fungi</taxon>
        <taxon>Dikarya</taxon>
        <taxon>Ascomycota</taxon>
        <taxon>Pezizomycotina</taxon>
        <taxon>Dothideomycetes</taxon>
        <taxon>Pleosporomycetidae</taxon>
        <taxon>Pleosporales</taxon>
        <taxon>Massarineae</taxon>
        <taxon>Massarinaceae</taxon>
        <taxon>Massarina</taxon>
    </lineage>
</organism>
<feature type="region of interest" description="Disordered" evidence="1">
    <location>
        <begin position="13"/>
        <end position="45"/>
    </location>
</feature>
<feature type="region of interest" description="Disordered" evidence="1">
    <location>
        <begin position="246"/>
        <end position="312"/>
    </location>
</feature>
<dbReference type="AlphaFoldDB" id="A0A6A6S2I5"/>
<reference evidence="2" key="1">
    <citation type="journal article" date="2020" name="Stud. Mycol.">
        <title>101 Dothideomycetes genomes: a test case for predicting lifestyles and emergence of pathogens.</title>
        <authorList>
            <person name="Haridas S."/>
            <person name="Albert R."/>
            <person name="Binder M."/>
            <person name="Bloem J."/>
            <person name="Labutti K."/>
            <person name="Salamov A."/>
            <person name="Andreopoulos B."/>
            <person name="Baker S."/>
            <person name="Barry K."/>
            <person name="Bills G."/>
            <person name="Bluhm B."/>
            <person name="Cannon C."/>
            <person name="Castanera R."/>
            <person name="Culley D."/>
            <person name="Daum C."/>
            <person name="Ezra D."/>
            <person name="Gonzalez J."/>
            <person name="Henrissat B."/>
            <person name="Kuo A."/>
            <person name="Liang C."/>
            <person name="Lipzen A."/>
            <person name="Lutzoni F."/>
            <person name="Magnuson J."/>
            <person name="Mondo S."/>
            <person name="Nolan M."/>
            <person name="Ohm R."/>
            <person name="Pangilinan J."/>
            <person name="Park H.-J."/>
            <person name="Ramirez L."/>
            <person name="Alfaro M."/>
            <person name="Sun H."/>
            <person name="Tritt A."/>
            <person name="Yoshinaga Y."/>
            <person name="Zwiers L.-H."/>
            <person name="Turgeon B."/>
            <person name="Goodwin S."/>
            <person name="Spatafora J."/>
            <person name="Crous P."/>
            <person name="Grigoriev I."/>
        </authorList>
    </citation>
    <scope>NUCLEOTIDE SEQUENCE</scope>
    <source>
        <strain evidence="2">CBS 473.64</strain>
    </source>
</reference>
<dbReference type="Proteomes" id="UP000799753">
    <property type="component" value="Unassembled WGS sequence"/>
</dbReference>
<accession>A0A6A6S2I5</accession>
<feature type="compositionally biased region" description="Acidic residues" evidence="1">
    <location>
        <begin position="246"/>
        <end position="267"/>
    </location>
</feature>
<gene>
    <name evidence="2" type="ORF">P280DRAFT_468303</name>
</gene>
<keyword evidence="3" id="KW-1185">Reference proteome</keyword>
<evidence type="ECO:0000256" key="1">
    <source>
        <dbReference type="SAM" id="MobiDB-lite"/>
    </source>
</evidence>
<name>A0A6A6S2I5_9PLEO</name>